<dbReference type="CDD" id="cd09272">
    <property type="entry name" value="RNase_HI_RT_Ty1"/>
    <property type="match status" value="1"/>
</dbReference>
<name>A0A5D2H895_GOSDA</name>
<dbReference type="Pfam" id="PF07727">
    <property type="entry name" value="RVT_2"/>
    <property type="match status" value="1"/>
</dbReference>
<protein>
    <recommendedName>
        <fullName evidence="1">Reverse transcriptase Ty1/copia-type domain-containing protein</fullName>
    </recommendedName>
</protein>
<evidence type="ECO:0000259" key="1">
    <source>
        <dbReference type="Pfam" id="PF07727"/>
    </source>
</evidence>
<dbReference type="AlphaFoldDB" id="A0A5D2H895"/>
<proteinExistence type="predicted"/>
<evidence type="ECO:0000313" key="3">
    <source>
        <dbReference type="Proteomes" id="UP000323506"/>
    </source>
</evidence>
<sequence>MKHEFDMIDLGRMRYFLGLKVLQKTNGIFISQFKYALEVMKRFGMDKSNPVQNPIVPEFKLAKDGGVKVDKTYYNGYMKNPTEMYLQVAKRALRYLKGTTEFGIFYKKGGVEKLVAYIDSYYAGDIEDRKSTSGYAFLLCSGAVSWASKKQPVVSLSPTKAEFIDAASCACQTIWLRRVLEKLGQNHEASTVLCDSSSTIKLSKNPVMHRTKHIDVRFHFLRELTNDESVELVHCGSQDQLANVMTKPLKLNRLLKL</sequence>
<evidence type="ECO:0000313" key="2">
    <source>
        <dbReference type="EMBL" id="TYH25726.1"/>
    </source>
</evidence>
<dbReference type="PANTHER" id="PTHR11439:SF517">
    <property type="entry name" value="CYSTEINE-RICH RLK (RECEPTOR-LIKE PROTEIN KINASE) 8"/>
    <property type="match status" value="1"/>
</dbReference>
<dbReference type="EMBL" id="CM017690">
    <property type="protein sequence ID" value="TYH25726.1"/>
    <property type="molecule type" value="Genomic_DNA"/>
</dbReference>
<keyword evidence="3" id="KW-1185">Reference proteome</keyword>
<dbReference type="PANTHER" id="PTHR11439">
    <property type="entry name" value="GAG-POL-RELATED RETROTRANSPOSON"/>
    <property type="match status" value="1"/>
</dbReference>
<feature type="domain" description="Reverse transcriptase Ty1/copia-type" evidence="1">
    <location>
        <begin position="1"/>
        <end position="56"/>
    </location>
</feature>
<reference evidence="2 3" key="1">
    <citation type="submission" date="2019-06" db="EMBL/GenBank/DDBJ databases">
        <title>WGS assembly of Gossypium darwinii.</title>
        <authorList>
            <person name="Chen Z.J."/>
            <person name="Sreedasyam A."/>
            <person name="Ando A."/>
            <person name="Song Q."/>
            <person name="De L."/>
            <person name="Hulse-Kemp A."/>
            <person name="Ding M."/>
            <person name="Ye W."/>
            <person name="Kirkbride R."/>
            <person name="Jenkins J."/>
            <person name="Plott C."/>
            <person name="Lovell J."/>
            <person name="Lin Y.-M."/>
            <person name="Vaughn R."/>
            <person name="Liu B."/>
            <person name="Li W."/>
            <person name="Simpson S."/>
            <person name="Scheffler B."/>
            <person name="Saski C."/>
            <person name="Grover C."/>
            <person name="Hu G."/>
            <person name="Conover J."/>
            <person name="Carlson J."/>
            <person name="Shu S."/>
            <person name="Boston L."/>
            <person name="Williams M."/>
            <person name="Peterson D."/>
            <person name="Mcgee K."/>
            <person name="Jones D."/>
            <person name="Wendel J."/>
            <person name="Stelly D."/>
            <person name="Grimwood J."/>
            <person name="Schmutz J."/>
        </authorList>
    </citation>
    <scope>NUCLEOTIDE SEQUENCE [LARGE SCALE GENOMIC DNA]</scope>
    <source>
        <strain evidence="2">1808015.09</strain>
    </source>
</reference>
<gene>
    <name evidence="2" type="ORF">ES288_A03G192300v1</name>
</gene>
<organism evidence="2 3">
    <name type="scientific">Gossypium darwinii</name>
    <name type="common">Darwin's cotton</name>
    <name type="synonym">Gossypium barbadense var. darwinii</name>
    <dbReference type="NCBI Taxonomy" id="34276"/>
    <lineage>
        <taxon>Eukaryota</taxon>
        <taxon>Viridiplantae</taxon>
        <taxon>Streptophyta</taxon>
        <taxon>Embryophyta</taxon>
        <taxon>Tracheophyta</taxon>
        <taxon>Spermatophyta</taxon>
        <taxon>Magnoliopsida</taxon>
        <taxon>eudicotyledons</taxon>
        <taxon>Gunneridae</taxon>
        <taxon>Pentapetalae</taxon>
        <taxon>rosids</taxon>
        <taxon>malvids</taxon>
        <taxon>Malvales</taxon>
        <taxon>Malvaceae</taxon>
        <taxon>Malvoideae</taxon>
        <taxon>Gossypium</taxon>
    </lineage>
</organism>
<dbReference type="Proteomes" id="UP000323506">
    <property type="component" value="Chromosome A03"/>
</dbReference>
<accession>A0A5D2H895</accession>
<dbReference type="InterPro" id="IPR013103">
    <property type="entry name" value="RVT_2"/>
</dbReference>